<evidence type="ECO:0000313" key="2">
    <source>
        <dbReference type="Proteomes" id="UP000037035"/>
    </source>
</evidence>
<organism evidence="1 2">
    <name type="scientific">Puccinia sorghi</name>
    <dbReference type="NCBI Taxonomy" id="27349"/>
    <lineage>
        <taxon>Eukaryota</taxon>
        <taxon>Fungi</taxon>
        <taxon>Dikarya</taxon>
        <taxon>Basidiomycota</taxon>
        <taxon>Pucciniomycotina</taxon>
        <taxon>Pucciniomycetes</taxon>
        <taxon>Pucciniales</taxon>
        <taxon>Pucciniaceae</taxon>
        <taxon>Puccinia</taxon>
    </lineage>
</organism>
<sequence>MIMMSSKFKNTIFSEKCITLGEIKMKEGGAIQVGIVIGKQLNELWMGGGNVVELWEPIKCGFNVLSTFFESVDFLKPGFQKSTLFETCFFLLNHLLGPINEEINFLIIDCFLIRECEKEKKKLSSADWLKKNWAWSGAIPLIAKNNYLLKRYWYFSARSNVCQRLSESFYKFTINFNIPLTIQYIMIPWGHRINLSTPNETLCILNHPHKVINLLNCFPTSYHPYYKSQVYPSVFIISSQGICTSTCFVLKGFISSLYSQCSICFFKSMNFTHFGHSFSTVILLGVSKNQLNEKQQNKFIILKFSTIIKMTYIVVDLSSIPTHYIAKLWTFGTLFIFLTFIEKNNIQTFLVQGFITWNDQFLGIQCASKPLKTL</sequence>
<evidence type="ECO:0000313" key="1">
    <source>
        <dbReference type="EMBL" id="KNZ56325.1"/>
    </source>
</evidence>
<dbReference type="Proteomes" id="UP000037035">
    <property type="component" value="Unassembled WGS sequence"/>
</dbReference>
<accession>A0A0L6V873</accession>
<proteinExistence type="predicted"/>
<dbReference type="VEuPathDB" id="FungiDB:VP01_2433g2"/>
<keyword evidence="2" id="KW-1185">Reference proteome</keyword>
<reference evidence="1 2" key="1">
    <citation type="submission" date="2015-08" db="EMBL/GenBank/DDBJ databases">
        <title>Next Generation Sequencing and Analysis of the Genome of Puccinia sorghi L Schw, the Causal Agent of Maize Common Rust.</title>
        <authorList>
            <person name="Rochi L."/>
            <person name="Burguener G."/>
            <person name="Darino M."/>
            <person name="Turjanski A."/>
            <person name="Kreff E."/>
            <person name="Dieguez M.J."/>
            <person name="Sacco F."/>
        </authorList>
    </citation>
    <scope>NUCLEOTIDE SEQUENCE [LARGE SCALE GENOMIC DNA]</scope>
    <source>
        <strain evidence="1 2">RO10H11247</strain>
    </source>
</reference>
<protein>
    <submittedName>
        <fullName evidence="1">Uncharacterized protein</fullName>
    </submittedName>
</protein>
<dbReference type="AlphaFoldDB" id="A0A0L6V873"/>
<name>A0A0L6V873_9BASI</name>
<comment type="caution">
    <text evidence="1">The sequence shown here is derived from an EMBL/GenBank/DDBJ whole genome shotgun (WGS) entry which is preliminary data.</text>
</comment>
<gene>
    <name evidence="1" type="ORF">VP01_2433g2</name>
</gene>
<dbReference type="EMBL" id="LAVV01007318">
    <property type="protein sequence ID" value="KNZ56325.1"/>
    <property type="molecule type" value="Genomic_DNA"/>
</dbReference>